<evidence type="ECO:0000259" key="1">
    <source>
        <dbReference type="PROSITE" id="PS50006"/>
    </source>
</evidence>
<dbReference type="CDD" id="cd22679">
    <property type="entry name" value="FHA_SLMAP"/>
    <property type="match status" value="1"/>
</dbReference>
<dbReference type="InterPro" id="IPR000253">
    <property type="entry name" value="FHA_dom"/>
</dbReference>
<evidence type="ECO:0000313" key="2">
    <source>
        <dbReference type="Proteomes" id="UP000046393"/>
    </source>
</evidence>
<accession>A0A0N5AR00</accession>
<reference evidence="3" key="1">
    <citation type="submission" date="2017-02" db="UniProtKB">
        <authorList>
            <consortium name="WormBaseParasite"/>
        </authorList>
    </citation>
    <scope>IDENTIFICATION</scope>
</reference>
<dbReference type="Gene3D" id="2.60.200.20">
    <property type="match status" value="1"/>
</dbReference>
<dbReference type="CDD" id="cd21911">
    <property type="entry name" value="CC1_SLMAP"/>
    <property type="match status" value="1"/>
</dbReference>
<feature type="domain" description="FHA" evidence="1">
    <location>
        <begin position="35"/>
        <end position="90"/>
    </location>
</feature>
<protein>
    <submittedName>
        <fullName evidence="3">FHA domain-containing protein</fullName>
    </submittedName>
</protein>
<dbReference type="AlphaFoldDB" id="A0A0N5AR00"/>
<organism evidence="2 3">
    <name type="scientific">Syphacia muris</name>
    <dbReference type="NCBI Taxonomy" id="451379"/>
    <lineage>
        <taxon>Eukaryota</taxon>
        <taxon>Metazoa</taxon>
        <taxon>Ecdysozoa</taxon>
        <taxon>Nematoda</taxon>
        <taxon>Chromadorea</taxon>
        <taxon>Rhabditida</taxon>
        <taxon>Spirurina</taxon>
        <taxon>Oxyuridomorpha</taxon>
        <taxon>Oxyuroidea</taxon>
        <taxon>Oxyuridae</taxon>
        <taxon>Syphacia</taxon>
    </lineage>
</organism>
<keyword evidence="2" id="KW-1185">Reference proteome</keyword>
<dbReference type="PANTHER" id="PTHR15715">
    <property type="entry name" value="CENTROSOMAL PROTEIN OF 170 KDA"/>
    <property type="match status" value="1"/>
</dbReference>
<dbReference type="PROSITE" id="PS50006">
    <property type="entry name" value="FHA_DOMAIN"/>
    <property type="match status" value="1"/>
</dbReference>
<dbReference type="InterPro" id="IPR008984">
    <property type="entry name" value="SMAD_FHA_dom_sf"/>
</dbReference>
<sequence>MSGVKPPYIIITACSQSHPFDERRVNIPSAEEDALKIGRSVAKLKPSSDNAIFDCKVLSRNHALLWYEEGCFYLKDTKSSNGTFVNNERLSKSAEESAPKQIFSGDILQFGVDIIENTNKVTHGCIVAMIRLFNCSGEEVCAPERSSADINECTVAMSSFVKSHQLFQLQQYVREATHREHLLDQKLETLENILAATVQATEKSWQCSVKALINEDRLLSRIEMLEGQLALHSKNVVTDKVKEEMSQLLEDRNNFENLAKESLRIVQEEKFEAMQRIADVERSLMNTGKSFKIHNIKKISSSFNF</sequence>
<dbReference type="SMART" id="SM00240">
    <property type="entry name" value="FHA"/>
    <property type="match status" value="1"/>
</dbReference>
<evidence type="ECO:0000313" key="3">
    <source>
        <dbReference type="WBParaSite" id="SMUV_0000713001-mRNA-1"/>
    </source>
</evidence>
<name>A0A0N5AR00_9BILA</name>
<dbReference type="Pfam" id="PF00498">
    <property type="entry name" value="FHA"/>
    <property type="match status" value="1"/>
</dbReference>
<dbReference type="STRING" id="451379.A0A0N5AR00"/>
<dbReference type="SUPFAM" id="SSF49879">
    <property type="entry name" value="SMAD/FHA domain"/>
    <property type="match status" value="1"/>
</dbReference>
<dbReference type="Proteomes" id="UP000046393">
    <property type="component" value="Unplaced"/>
</dbReference>
<dbReference type="WBParaSite" id="SMUV_0000713001-mRNA-1">
    <property type="protein sequence ID" value="SMUV_0000713001-mRNA-1"/>
    <property type="gene ID" value="SMUV_0000713001"/>
</dbReference>
<dbReference type="PANTHER" id="PTHR15715:SF37">
    <property type="entry name" value="LD47843P"/>
    <property type="match status" value="1"/>
</dbReference>
<proteinExistence type="predicted"/>
<dbReference type="InterPro" id="IPR051176">
    <property type="entry name" value="Cent_Immune-Sig_Mod"/>
</dbReference>